<sequence>MLSATRELRRWIAIVLTTAGMLFWAGESLFAVAATLDPENRTPDSIAAMVPDHVLDRDAIAFGVVSVLLLVATIFFLCRLRFARLLLIGAAALAVVGQLEVTRRGLIPIFYFFHHPPRSNVVSDWPLLLFPLITIALLLGSQREY</sequence>
<proteinExistence type="predicted"/>
<reference evidence="2 3" key="2">
    <citation type="journal article" date="2016" name="Genome Announc.">
        <title>Draft Genome Sequence of Erythromycin- and Oxytetracycline-Sensitive Nocardia seriolae Strain U-1 (NBRC 110359).</title>
        <authorList>
            <person name="Imajoh M."/>
            <person name="Sukeda M."/>
            <person name="Shimizu M."/>
            <person name="Yamane J."/>
            <person name="Ohnishi K."/>
            <person name="Oshima S."/>
        </authorList>
    </citation>
    <scope>NUCLEOTIDE SEQUENCE [LARGE SCALE GENOMIC DNA]</scope>
    <source>
        <strain evidence="2 3">U-1</strain>
    </source>
</reference>
<feature type="transmembrane region" description="Helical" evidence="1">
    <location>
        <begin position="12"/>
        <end position="36"/>
    </location>
</feature>
<keyword evidence="1" id="KW-1133">Transmembrane helix</keyword>
<gene>
    <name evidence="2" type="ORF">NSK11_contig00041-0050</name>
</gene>
<keyword evidence="3" id="KW-1185">Reference proteome</keyword>
<feature type="transmembrane region" description="Helical" evidence="1">
    <location>
        <begin position="85"/>
        <end position="113"/>
    </location>
</feature>
<organism evidence="2 3">
    <name type="scientific">Nocardia seriolae</name>
    <dbReference type="NCBI Taxonomy" id="37332"/>
    <lineage>
        <taxon>Bacteria</taxon>
        <taxon>Bacillati</taxon>
        <taxon>Actinomycetota</taxon>
        <taxon>Actinomycetes</taxon>
        <taxon>Mycobacteriales</taxon>
        <taxon>Nocardiaceae</taxon>
        <taxon>Nocardia</taxon>
    </lineage>
</organism>
<protein>
    <submittedName>
        <fullName evidence="2">Membrane protein</fullName>
    </submittedName>
</protein>
<keyword evidence="1" id="KW-0812">Transmembrane</keyword>
<keyword evidence="1" id="KW-0472">Membrane</keyword>
<feature type="transmembrane region" description="Helical" evidence="1">
    <location>
        <begin position="125"/>
        <end position="141"/>
    </location>
</feature>
<evidence type="ECO:0000313" key="2">
    <source>
        <dbReference type="EMBL" id="GAP28739.1"/>
    </source>
</evidence>
<evidence type="ECO:0000313" key="3">
    <source>
        <dbReference type="Proteomes" id="UP000037179"/>
    </source>
</evidence>
<evidence type="ECO:0000256" key="1">
    <source>
        <dbReference type="SAM" id="Phobius"/>
    </source>
</evidence>
<dbReference type="EMBL" id="BBYQ01000041">
    <property type="protein sequence ID" value="GAP28739.1"/>
    <property type="molecule type" value="Genomic_DNA"/>
</dbReference>
<reference evidence="3" key="1">
    <citation type="submission" date="2015-07" db="EMBL/GenBank/DDBJ databases">
        <title>Nocardia seriolae U-1 whole genome shotgun sequence.</title>
        <authorList>
            <person name="Imajoh M."/>
            <person name="Fukumoto Y."/>
            <person name="Sukeda M."/>
            <person name="Yamane J."/>
            <person name="Yamasaki K."/>
            <person name="Shimizu M."/>
            <person name="Ohnishi K."/>
            <person name="Oshima S."/>
        </authorList>
    </citation>
    <scope>NUCLEOTIDE SEQUENCE [LARGE SCALE GENOMIC DNA]</scope>
    <source>
        <strain evidence="3">U-1</strain>
    </source>
</reference>
<dbReference type="Proteomes" id="UP000037179">
    <property type="component" value="Unassembled WGS sequence"/>
</dbReference>
<dbReference type="AlphaFoldDB" id="A0ABC9YTB7"/>
<feature type="transmembrane region" description="Helical" evidence="1">
    <location>
        <begin position="59"/>
        <end position="78"/>
    </location>
</feature>
<name>A0ABC9YTB7_9NOCA</name>
<accession>A0ABC9YTB7</accession>
<comment type="caution">
    <text evidence="2">The sequence shown here is derived from an EMBL/GenBank/DDBJ whole genome shotgun (WGS) entry which is preliminary data.</text>
</comment>